<protein>
    <submittedName>
        <fullName evidence="1">Uncharacterized protein</fullName>
    </submittedName>
</protein>
<accession>I3SRI7</accession>
<sequence>MNFLSVSIWLVGRRKMSQVRHLRLLGLLATSTWLSLLARTLST</sequence>
<evidence type="ECO:0000313" key="1">
    <source>
        <dbReference type="EMBL" id="AFK42879.1"/>
    </source>
</evidence>
<organism evidence="1">
    <name type="scientific">Lotus japonicus</name>
    <name type="common">Lotus corniculatus var. japonicus</name>
    <dbReference type="NCBI Taxonomy" id="34305"/>
    <lineage>
        <taxon>Eukaryota</taxon>
        <taxon>Viridiplantae</taxon>
        <taxon>Streptophyta</taxon>
        <taxon>Embryophyta</taxon>
        <taxon>Tracheophyta</taxon>
        <taxon>Spermatophyta</taxon>
        <taxon>Magnoliopsida</taxon>
        <taxon>eudicotyledons</taxon>
        <taxon>Gunneridae</taxon>
        <taxon>Pentapetalae</taxon>
        <taxon>rosids</taxon>
        <taxon>fabids</taxon>
        <taxon>Fabales</taxon>
        <taxon>Fabaceae</taxon>
        <taxon>Papilionoideae</taxon>
        <taxon>50 kb inversion clade</taxon>
        <taxon>NPAAA clade</taxon>
        <taxon>Hologalegina</taxon>
        <taxon>robinioid clade</taxon>
        <taxon>Loteae</taxon>
        <taxon>Lotus</taxon>
    </lineage>
</organism>
<proteinExistence type="evidence at transcript level"/>
<reference evidence="1" key="1">
    <citation type="submission" date="2012-05" db="EMBL/GenBank/DDBJ databases">
        <authorList>
            <person name="Krishnakumar V."/>
            <person name="Cheung F."/>
            <person name="Xiao Y."/>
            <person name="Chan A."/>
            <person name="Moskal W.A."/>
            <person name="Town C.D."/>
        </authorList>
    </citation>
    <scope>NUCLEOTIDE SEQUENCE</scope>
</reference>
<dbReference type="EMBL" id="BT143085">
    <property type="protein sequence ID" value="AFK42879.1"/>
    <property type="molecule type" value="mRNA"/>
</dbReference>
<name>I3SRI7_LOTJA</name>
<dbReference type="AlphaFoldDB" id="I3SRI7"/>